<evidence type="ECO:0000256" key="8">
    <source>
        <dbReference type="ARBA" id="ARBA00023136"/>
    </source>
</evidence>
<organism evidence="13 14">
    <name type="scientific">Trypanosoma conorhini</name>
    <dbReference type="NCBI Taxonomy" id="83891"/>
    <lineage>
        <taxon>Eukaryota</taxon>
        <taxon>Discoba</taxon>
        <taxon>Euglenozoa</taxon>
        <taxon>Kinetoplastea</taxon>
        <taxon>Metakinetoplastina</taxon>
        <taxon>Trypanosomatida</taxon>
        <taxon>Trypanosomatidae</taxon>
        <taxon>Trypanosoma</taxon>
    </lineage>
</organism>
<dbReference type="SUPFAM" id="SSF81340">
    <property type="entry name" value="Clc chloride channel"/>
    <property type="match status" value="1"/>
</dbReference>
<dbReference type="Gene3D" id="1.10.3080.10">
    <property type="entry name" value="Clc chloride channel"/>
    <property type="match status" value="1"/>
</dbReference>
<feature type="region of interest" description="Disordered" evidence="10">
    <location>
        <begin position="910"/>
        <end position="961"/>
    </location>
</feature>
<feature type="transmembrane region" description="Helical" evidence="11">
    <location>
        <begin position="330"/>
        <end position="348"/>
    </location>
</feature>
<dbReference type="InterPro" id="IPR014743">
    <property type="entry name" value="Cl-channel_core"/>
</dbReference>
<sequence length="981" mass="106628">MFRRLLDEFWDTANPYTRHSEDVTPEEAKKQASFESFDYYKPYPSMYMKHLRAHYAGRATATSRSSGAGTTTATTTTTTTTTSNDTNNTSSPPLKDAVAVDIGDTLASNLDAARLTVMNTVKKYDSDERNEALRWILHVIIAISVGVLATIISYTVEFVDDYRAAQLYNLIRAHPVIGRFTGYLFSIGVSIALVVVAAAVVVFLEPAAAGGGIPDVIAYLNGVHVPKAMNLRTFLAKSISCMCAVAGGLPVGLEAPLIHLGAIAGAGVTQGRSRTLGCQTKLFQAFRNNKDRRDFITAGAACGVSAAFGAPIGGLLFVMEEVSSFWDHSASGQIFLATMICFTTISMIRSILEDQQLLGWVSNAVSVLFEVNLTIPLNLFSIVPSFFLGILCGAFAAVFTKVSLMLAKYRRRYLRPIVFRRFAEPLVIVLLYGTLSYLLALVPDCRLTQEMSSANGTFVWGTENSTRLFTATCARKDAYAPLATLTMGTGKDTIRHLLSRQTIGEFPAAYILIFLALYTFFACWSSGTAVSGGLVVPSLVIGAAFGRLYGQILWFLAARGAGAERSYKASQAWLDPGVFALIGAGAFFSGTSRMTMSICVIMVELSSELHYLLPVMVAIIMSKTVADFISEPLYHHMLRLDSVPYLQAHLLRPGFEQLTAADVMTSKVVTLRLREKTSVVLNALRHTTHHAFPVVEAVQEESTEGANAKPSGMREALGKEGEQRVRYKFVGLVTREDVQIYLALPALQRARRSSDTSDLPGAGSSLELPPSVLAINKMTWAEWLTHKTSLFFLLGSKRWSEIWARSNTADGVMEEDQMHFSEGIDHGGGDDNSSPFFADERRLPPVLDLSLIVNRSPWVIPPFFNLQMAYHTFRMMGLRHMVVVDGDAVVGIITRKDLLVDTLLRRLRGLQGEDNGGGGAGNTPIASPSLPDEHDGGSGSPRPRAEGPQPMAASSSLPPSRVSVPDLLFLASASVGARSPE</sequence>
<dbReference type="InterPro" id="IPR051280">
    <property type="entry name" value="Cl-channel/antiporter"/>
</dbReference>
<reference evidence="13 14" key="1">
    <citation type="journal article" date="2018" name="BMC Genomics">
        <title>Genomic comparison of Trypanosoma conorhini and Trypanosoma rangeli to Trypanosoma cruzi strains of high and low virulence.</title>
        <authorList>
            <person name="Bradwell K.R."/>
            <person name="Koparde V.N."/>
            <person name="Matveyev A.V."/>
            <person name="Serrano M.G."/>
            <person name="Alves J.M."/>
            <person name="Parikh H."/>
            <person name="Huang B."/>
            <person name="Lee V."/>
            <person name="Espinosa-Alvarez O."/>
            <person name="Ortiz P.A."/>
            <person name="Costa-Martins A.G."/>
            <person name="Teixeira M.M."/>
            <person name="Buck G.A."/>
        </authorList>
    </citation>
    <scope>NUCLEOTIDE SEQUENCE [LARGE SCALE GENOMIC DNA]</scope>
    <source>
        <strain evidence="13 14">025E</strain>
    </source>
</reference>
<gene>
    <name evidence="13" type="ORF">Tco025E_01436</name>
</gene>
<keyword evidence="14" id="KW-1185">Reference proteome</keyword>
<keyword evidence="4" id="KW-0677">Repeat</keyword>
<evidence type="ECO:0000256" key="5">
    <source>
        <dbReference type="ARBA" id="ARBA00022989"/>
    </source>
</evidence>
<evidence type="ECO:0000256" key="10">
    <source>
        <dbReference type="SAM" id="MobiDB-lite"/>
    </source>
</evidence>
<dbReference type="EMBL" id="MKKU01000048">
    <property type="protein sequence ID" value="RNF26287.1"/>
    <property type="molecule type" value="Genomic_DNA"/>
</dbReference>
<evidence type="ECO:0000256" key="7">
    <source>
        <dbReference type="ARBA" id="ARBA00023122"/>
    </source>
</evidence>
<accession>A0A3R7NZF7</accession>
<feature type="compositionally biased region" description="Low complexity" evidence="10">
    <location>
        <begin position="59"/>
        <end position="91"/>
    </location>
</feature>
<dbReference type="Pfam" id="PF00654">
    <property type="entry name" value="Voltage_CLC"/>
    <property type="match status" value="1"/>
</dbReference>
<proteinExistence type="predicted"/>
<feature type="transmembrane region" description="Helical" evidence="11">
    <location>
        <begin position="578"/>
        <end position="603"/>
    </location>
</feature>
<feature type="transmembrane region" description="Helical" evidence="11">
    <location>
        <begin position="176"/>
        <end position="204"/>
    </location>
</feature>
<dbReference type="Gene3D" id="3.10.580.10">
    <property type="entry name" value="CBS-domain"/>
    <property type="match status" value="1"/>
</dbReference>
<dbReference type="Proteomes" id="UP000284403">
    <property type="component" value="Unassembled WGS sequence"/>
</dbReference>
<dbReference type="PANTHER" id="PTHR11689:SF89">
    <property type="entry name" value="CHLORIDE CHANNEL PROTEIN"/>
    <property type="match status" value="1"/>
</dbReference>
<name>A0A3R7NZF7_9TRYP</name>
<keyword evidence="3 11" id="KW-0812">Transmembrane</keyword>
<dbReference type="GeneID" id="40315047"/>
<keyword evidence="9" id="KW-0868">Chloride</keyword>
<feature type="transmembrane region" description="Helical" evidence="11">
    <location>
        <begin position="508"/>
        <end position="527"/>
    </location>
</feature>
<evidence type="ECO:0000256" key="9">
    <source>
        <dbReference type="ARBA" id="ARBA00023214"/>
    </source>
</evidence>
<feature type="transmembrane region" description="Helical" evidence="11">
    <location>
        <begin position="295"/>
        <end position="318"/>
    </location>
</feature>
<evidence type="ECO:0000256" key="2">
    <source>
        <dbReference type="ARBA" id="ARBA00022448"/>
    </source>
</evidence>
<evidence type="ECO:0000256" key="4">
    <source>
        <dbReference type="ARBA" id="ARBA00022737"/>
    </source>
</evidence>
<protein>
    <submittedName>
        <fullName evidence="13">Putative chloride channel protein</fullName>
    </submittedName>
</protein>
<keyword evidence="8 11" id="KW-0472">Membrane</keyword>
<evidence type="ECO:0000313" key="14">
    <source>
        <dbReference type="Proteomes" id="UP000284403"/>
    </source>
</evidence>
<feature type="transmembrane region" description="Helical" evidence="11">
    <location>
        <begin position="609"/>
        <end position="629"/>
    </location>
</feature>
<keyword evidence="2" id="KW-0813">Transport</keyword>
<feature type="transmembrane region" description="Helical" evidence="11">
    <location>
        <begin position="386"/>
        <end position="407"/>
    </location>
</feature>
<feature type="transmembrane region" description="Helical" evidence="11">
    <location>
        <begin position="533"/>
        <end position="557"/>
    </location>
</feature>
<dbReference type="OrthoDB" id="428525at2759"/>
<evidence type="ECO:0000256" key="1">
    <source>
        <dbReference type="ARBA" id="ARBA00004141"/>
    </source>
</evidence>
<feature type="domain" description="CBS" evidence="12">
    <location>
        <begin position="853"/>
        <end position="899"/>
    </location>
</feature>
<dbReference type="SUPFAM" id="SSF54631">
    <property type="entry name" value="CBS-domain pair"/>
    <property type="match status" value="1"/>
</dbReference>
<evidence type="ECO:0000256" key="3">
    <source>
        <dbReference type="ARBA" id="ARBA00022692"/>
    </source>
</evidence>
<evidence type="ECO:0000313" key="13">
    <source>
        <dbReference type="EMBL" id="RNF26287.1"/>
    </source>
</evidence>
<keyword evidence="6" id="KW-0406">Ion transport</keyword>
<dbReference type="InterPro" id="IPR046342">
    <property type="entry name" value="CBS_dom_sf"/>
</dbReference>
<evidence type="ECO:0000256" key="6">
    <source>
        <dbReference type="ARBA" id="ARBA00023065"/>
    </source>
</evidence>
<dbReference type="AlphaFoldDB" id="A0A3R7NZF7"/>
<feature type="transmembrane region" description="Helical" evidence="11">
    <location>
        <begin position="360"/>
        <end position="380"/>
    </location>
</feature>
<comment type="subcellular location">
    <subcellularLocation>
        <location evidence="1">Membrane</location>
        <topology evidence="1">Multi-pass membrane protein</topology>
    </subcellularLocation>
</comment>
<feature type="transmembrane region" description="Helical" evidence="11">
    <location>
        <begin position="132"/>
        <end position="156"/>
    </location>
</feature>
<dbReference type="GO" id="GO:0015108">
    <property type="term" value="F:chloride transmembrane transporter activity"/>
    <property type="evidence" value="ECO:0007669"/>
    <property type="project" value="InterPro"/>
</dbReference>
<feature type="region of interest" description="Disordered" evidence="10">
    <location>
        <begin position="59"/>
        <end position="94"/>
    </location>
</feature>
<dbReference type="PRINTS" id="PR00762">
    <property type="entry name" value="CLCHANNEL"/>
</dbReference>
<dbReference type="CDD" id="cd01036">
    <property type="entry name" value="ClC_euk"/>
    <property type="match status" value="1"/>
</dbReference>
<evidence type="ECO:0000256" key="11">
    <source>
        <dbReference type="SAM" id="Phobius"/>
    </source>
</evidence>
<comment type="caution">
    <text evidence="13">The sequence shown here is derived from an EMBL/GenBank/DDBJ whole genome shotgun (WGS) entry which is preliminary data.</text>
</comment>
<dbReference type="PANTHER" id="PTHR11689">
    <property type="entry name" value="CHLORIDE CHANNEL PROTEIN CLC FAMILY MEMBER"/>
    <property type="match status" value="1"/>
</dbReference>
<dbReference type="InterPro" id="IPR000644">
    <property type="entry name" value="CBS_dom"/>
</dbReference>
<evidence type="ECO:0000259" key="12">
    <source>
        <dbReference type="Pfam" id="PF00571"/>
    </source>
</evidence>
<keyword evidence="5 11" id="KW-1133">Transmembrane helix</keyword>
<dbReference type="RefSeq" id="XP_029231493.1">
    <property type="nucleotide sequence ID" value="XM_029368374.1"/>
</dbReference>
<dbReference type="GO" id="GO:0016020">
    <property type="term" value="C:membrane"/>
    <property type="evidence" value="ECO:0007669"/>
    <property type="project" value="UniProtKB-SubCell"/>
</dbReference>
<dbReference type="InterPro" id="IPR001807">
    <property type="entry name" value="ClC"/>
</dbReference>
<keyword evidence="7" id="KW-0129">CBS domain</keyword>
<dbReference type="Pfam" id="PF00571">
    <property type="entry name" value="CBS"/>
    <property type="match status" value="1"/>
</dbReference>